<name>K1QMD6_MAGGI</name>
<protein>
    <submittedName>
        <fullName evidence="1">Uncharacterized protein</fullName>
    </submittedName>
</protein>
<dbReference type="HOGENOM" id="CLU_2006100_0_0_1"/>
<dbReference type="EMBL" id="JH818168">
    <property type="protein sequence ID" value="EKC22811.1"/>
    <property type="molecule type" value="Genomic_DNA"/>
</dbReference>
<evidence type="ECO:0000313" key="1">
    <source>
        <dbReference type="EMBL" id="EKC22811.1"/>
    </source>
</evidence>
<gene>
    <name evidence="1" type="ORF">CGI_10001448</name>
</gene>
<accession>K1QMD6</accession>
<sequence>MHFRSYFFIFAGGQFYHCPPFGEPAVSLCGPYSHCPRGTYCYHRYHLDDVCCRSRAEGGPYYHCPPFGEPAVSLCGPYSNCPRGTYCYHRYYLDDICCRSRGPLVSRQRLRDYDSREWESNEFE</sequence>
<reference evidence="1" key="1">
    <citation type="journal article" date="2012" name="Nature">
        <title>The oyster genome reveals stress adaptation and complexity of shell formation.</title>
        <authorList>
            <person name="Zhang G."/>
            <person name="Fang X."/>
            <person name="Guo X."/>
            <person name="Li L."/>
            <person name="Luo R."/>
            <person name="Xu F."/>
            <person name="Yang P."/>
            <person name="Zhang L."/>
            <person name="Wang X."/>
            <person name="Qi H."/>
            <person name="Xiong Z."/>
            <person name="Que H."/>
            <person name="Xie Y."/>
            <person name="Holland P.W."/>
            <person name="Paps J."/>
            <person name="Zhu Y."/>
            <person name="Wu F."/>
            <person name="Chen Y."/>
            <person name="Wang J."/>
            <person name="Peng C."/>
            <person name="Meng J."/>
            <person name="Yang L."/>
            <person name="Liu J."/>
            <person name="Wen B."/>
            <person name="Zhang N."/>
            <person name="Huang Z."/>
            <person name="Zhu Q."/>
            <person name="Feng Y."/>
            <person name="Mount A."/>
            <person name="Hedgecock D."/>
            <person name="Xu Z."/>
            <person name="Liu Y."/>
            <person name="Domazet-Loso T."/>
            <person name="Du Y."/>
            <person name="Sun X."/>
            <person name="Zhang S."/>
            <person name="Liu B."/>
            <person name="Cheng P."/>
            <person name="Jiang X."/>
            <person name="Li J."/>
            <person name="Fan D."/>
            <person name="Wang W."/>
            <person name="Fu W."/>
            <person name="Wang T."/>
            <person name="Wang B."/>
            <person name="Zhang J."/>
            <person name="Peng Z."/>
            <person name="Li Y."/>
            <person name="Li N."/>
            <person name="Wang J."/>
            <person name="Chen M."/>
            <person name="He Y."/>
            <person name="Tan F."/>
            <person name="Song X."/>
            <person name="Zheng Q."/>
            <person name="Huang R."/>
            <person name="Yang H."/>
            <person name="Du X."/>
            <person name="Chen L."/>
            <person name="Yang M."/>
            <person name="Gaffney P.M."/>
            <person name="Wang S."/>
            <person name="Luo L."/>
            <person name="She Z."/>
            <person name="Ming Y."/>
            <person name="Huang W."/>
            <person name="Zhang S."/>
            <person name="Huang B."/>
            <person name="Zhang Y."/>
            <person name="Qu T."/>
            <person name="Ni P."/>
            <person name="Miao G."/>
            <person name="Wang J."/>
            <person name="Wang Q."/>
            <person name="Steinberg C.E."/>
            <person name="Wang H."/>
            <person name="Li N."/>
            <person name="Qian L."/>
            <person name="Zhang G."/>
            <person name="Li Y."/>
            <person name="Yang H."/>
            <person name="Liu X."/>
            <person name="Wang J."/>
            <person name="Yin Y."/>
            <person name="Wang J."/>
        </authorList>
    </citation>
    <scope>NUCLEOTIDE SEQUENCE [LARGE SCALE GENOMIC DNA]</scope>
    <source>
        <strain evidence="1">05x7-T-G4-1.051#20</strain>
    </source>
</reference>
<organism evidence="1">
    <name type="scientific">Magallana gigas</name>
    <name type="common">Pacific oyster</name>
    <name type="synonym">Crassostrea gigas</name>
    <dbReference type="NCBI Taxonomy" id="29159"/>
    <lineage>
        <taxon>Eukaryota</taxon>
        <taxon>Metazoa</taxon>
        <taxon>Spiralia</taxon>
        <taxon>Lophotrochozoa</taxon>
        <taxon>Mollusca</taxon>
        <taxon>Bivalvia</taxon>
        <taxon>Autobranchia</taxon>
        <taxon>Pteriomorphia</taxon>
        <taxon>Ostreida</taxon>
        <taxon>Ostreoidea</taxon>
        <taxon>Ostreidae</taxon>
        <taxon>Magallana</taxon>
    </lineage>
</organism>
<dbReference type="InParanoid" id="K1QMD6"/>
<dbReference type="AlphaFoldDB" id="K1QMD6"/>
<proteinExistence type="predicted"/>